<dbReference type="AlphaFoldDB" id="A0A4U5MKK4"/>
<protein>
    <submittedName>
        <fullName evidence="2">Uncharacterized protein</fullName>
    </submittedName>
</protein>
<evidence type="ECO:0000313" key="2">
    <source>
        <dbReference type="EMBL" id="TKR69958.1"/>
    </source>
</evidence>
<feature type="compositionally biased region" description="Basic and acidic residues" evidence="1">
    <location>
        <begin position="326"/>
        <end position="345"/>
    </location>
</feature>
<keyword evidence="3" id="KW-1185">Reference proteome</keyword>
<reference evidence="2 3" key="2">
    <citation type="journal article" date="2019" name="G3 (Bethesda)">
        <title>Hybrid Assembly of the Genome of the Entomopathogenic Nematode Steinernema carpocapsae Identifies the X-Chromosome.</title>
        <authorList>
            <person name="Serra L."/>
            <person name="Macchietto M."/>
            <person name="Macias-Munoz A."/>
            <person name="McGill C.J."/>
            <person name="Rodriguez I.M."/>
            <person name="Rodriguez B."/>
            <person name="Murad R."/>
            <person name="Mortazavi A."/>
        </authorList>
    </citation>
    <scope>NUCLEOTIDE SEQUENCE [LARGE SCALE GENOMIC DNA]</scope>
    <source>
        <strain evidence="2 3">ALL</strain>
    </source>
</reference>
<accession>A0A4U5MKK4</accession>
<proteinExistence type="predicted"/>
<comment type="caution">
    <text evidence="2">The sequence shown here is derived from an EMBL/GenBank/DDBJ whole genome shotgun (WGS) entry which is preliminary data.</text>
</comment>
<evidence type="ECO:0000256" key="1">
    <source>
        <dbReference type="SAM" id="MobiDB-lite"/>
    </source>
</evidence>
<evidence type="ECO:0000313" key="3">
    <source>
        <dbReference type="Proteomes" id="UP000298663"/>
    </source>
</evidence>
<reference evidence="2 3" key="1">
    <citation type="journal article" date="2015" name="Genome Biol.">
        <title>Comparative genomics of Steinernema reveals deeply conserved gene regulatory networks.</title>
        <authorList>
            <person name="Dillman A.R."/>
            <person name="Macchietto M."/>
            <person name="Porter C.F."/>
            <person name="Rogers A."/>
            <person name="Williams B."/>
            <person name="Antoshechkin I."/>
            <person name="Lee M.M."/>
            <person name="Goodwin Z."/>
            <person name="Lu X."/>
            <person name="Lewis E.E."/>
            <person name="Goodrich-Blair H."/>
            <person name="Stock S.P."/>
            <person name="Adams B.J."/>
            <person name="Sternberg P.W."/>
            <person name="Mortazavi A."/>
        </authorList>
    </citation>
    <scope>NUCLEOTIDE SEQUENCE [LARGE SCALE GENOMIC DNA]</scope>
    <source>
        <strain evidence="2 3">ALL</strain>
    </source>
</reference>
<organism evidence="2 3">
    <name type="scientific">Steinernema carpocapsae</name>
    <name type="common">Entomopathogenic nematode</name>
    <dbReference type="NCBI Taxonomy" id="34508"/>
    <lineage>
        <taxon>Eukaryota</taxon>
        <taxon>Metazoa</taxon>
        <taxon>Ecdysozoa</taxon>
        <taxon>Nematoda</taxon>
        <taxon>Chromadorea</taxon>
        <taxon>Rhabditida</taxon>
        <taxon>Tylenchina</taxon>
        <taxon>Panagrolaimomorpha</taxon>
        <taxon>Strongyloidoidea</taxon>
        <taxon>Steinernematidae</taxon>
        <taxon>Steinernema</taxon>
    </lineage>
</organism>
<feature type="region of interest" description="Disordered" evidence="1">
    <location>
        <begin position="310"/>
        <end position="345"/>
    </location>
</feature>
<dbReference type="Proteomes" id="UP000298663">
    <property type="component" value="Unassembled WGS sequence"/>
</dbReference>
<feature type="compositionally biased region" description="Low complexity" evidence="1">
    <location>
        <begin position="310"/>
        <end position="320"/>
    </location>
</feature>
<gene>
    <name evidence="2" type="ORF">L596_022041</name>
</gene>
<name>A0A4U5MKK4_STECR</name>
<sequence length="345" mass="40249">MNQTPNLFLNTLFWHLAKHYEASTIAVASDIAGKVGKLASQVLENKRVVYHWIVGGLLEESYYYDVYGKQLDSVPENLLSKDIVETCFDYHADDFEVPDPDMSLRTLVHPKTLIKLVIHSQSLTNPWANFFCAWRNLYSVQINVEFNDKIMDFVDRLVEQKQLVNFDIWFKNYGPREIGVALKLFSQDQFRTMALMEFKSVLYKKIMGLWKQNKAKMEHKEITFHGKTRIDNIDKTDTYWPVSRVLETSYYYAPWRNRKAGVVPVIYIFNDDAKPKTTKKTYLKGVSKSLLSFQYMRATVVPDYMVPGYSGSRRSSSSRSQGKANIEPRRSSRIAERPRKYFGDY</sequence>
<dbReference type="EMBL" id="AZBU02000007">
    <property type="protein sequence ID" value="TKR69958.1"/>
    <property type="molecule type" value="Genomic_DNA"/>
</dbReference>